<name>A0ABQ9D2L6_9PASS</name>
<protein>
    <submittedName>
        <fullName evidence="1">Uncharacterized protein</fullName>
    </submittedName>
</protein>
<accession>A0ABQ9D2L6</accession>
<dbReference type="EMBL" id="WHWB01034098">
    <property type="protein sequence ID" value="KAJ7413917.1"/>
    <property type="molecule type" value="Genomic_DNA"/>
</dbReference>
<comment type="caution">
    <text evidence="1">The sequence shown here is derived from an EMBL/GenBank/DDBJ whole genome shotgun (WGS) entry which is preliminary data.</text>
</comment>
<sequence length="228" mass="25482">MEPTPAHSKAGLLLDKAEHISDNGSIHGIKIMKGKKLLCKSKLQLERRVRIWVRNSPAYTTVSEEGGERVLQVPEQRFLLQPMVRTLVRQRCPCSLGSSTAAQRSACSLWRTPYCSRWMPEGGCDPMGGPQWIRFLSGPVERGAHAGAGLLPGLVIPQRTHGGGLKDYTLWKGTHAAAVNEELQPMGRTHTGEVFMEECLPWETSHVREGEEYEEFFPYRGRNGTDNM</sequence>
<gene>
    <name evidence="1" type="ORF">WISP_87613</name>
</gene>
<proteinExistence type="predicted"/>
<evidence type="ECO:0000313" key="2">
    <source>
        <dbReference type="Proteomes" id="UP001145742"/>
    </source>
</evidence>
<keyword evidence="2" id="KW-1185">Reference proteome</keyword>
<dbReference type="Proteomes" id="UP001145742">
    <property type="component" value="Unassembled WGS sequence"/>
</dbReference>
<organism evidence="1 2">
    <name type="scientific">Willisornis vidua</name>
    <name type="common">Xingu scale-backed antbird</name>
    <dbReference type="NCBI Taxonomy" id="1566151"/>
    <lineage>
        <taxon>Eukaryota</taxon>
        <taxon>Metazoa</taxon>
        <taxon>Chordata</taxon>
        <taxon>Craniata</taxon>
        <taxon>Vertebrata</taxon>
        <taxon>Euteleostomi</taxon>
        <taxon>Archelosauria</taxon>
        <taxon>Archosauria</taxon>
        <taxon>Dinosauria</taxon>
        <taxon>Saurischia</taxon>
        <taxon>Theropoda</taxon>
        <taxon>Coelurosauria</taxon>
        <taxon>Aves</taxon>
        <taxon>Neognathae</taxon>
        <taxon>Neoaves</taxon>
        <taxon>Telluraves</taxon>
        <taxon>Australaves</taxon>
        <taxon>Passeriformes</taxon>
        <taxon>Thamnophilidae</taxon>
        <taxon>Willisornis</taxon>
    </lineage>
</organism>
<reference evidence="1" key="1">
    <citation type="submission" date="2019-10" db="EMBL/GenBank/DDBJ databases">
        <authorList>
            <person name="Soares A.E.R."/>
            <person name="Aleixo A."/>
            <person name="Schneider P."/>
            <person name="Miyaki C.Y."/>
            <person name="Schneider M.P."/>
            <person name="Mello C."/>
            <person name="Vasconcelos A.T.R."/>
        </authorList>
    </citation>
    <scope>NUCLEOTIDE SEQUENCE</scope>
    <source>
        <tissue evidence="1">Muscle</tissue>
    </source>
</reference>
<evidence type="ECO:0000313" key="1">
    <source>
        <dbReference type="EMBL" id="KAJ7413917.1"/>
    </source>
</evidence>